<keyword evidence="5" id="KW-1185">Reference proteome</keyword>
<dbReference type="InterPro" id="IPR000421">
    <property type="entry name" value="FA58C"/>
</dbReference>
<dbReference type="Gene3D" id="2.60.40.10">
    <property type="entry name" value="Immunoglobulins"/>
    <property type="match status" value="1"/>
</dbReference>
<dbReference type="SMART" id="SM00612">
    <property type="entry name" value="Kelch"/>
    <property type="match status" value="2"/>
</dbReference>
<dbReference type="InterPro" id="IPR037293">
    <property type="entry name" value="Gal_Oxidase_central_sf"/>
</dbReference>
<dbReference type="InterPro" id="IPR011043">
    <property type="entry name" value="Gal_Oxase/kelch_b-propeller"/>
</dbReference>
<dbReference type="PANTHER" id="PTHR32208:SF68">
    <property type="entry name" value="GALACTOSE OXIDASE"/>
    <property type="match status" value="1"/>
</dbReference>
<organism evidence="4 5">
    <name type="scientific">Streptomyces filipinensis</name>
    <dbReference type="NCBI Taxonomy" id="66887"/>
    <lineage>
        <taxon>Bacteria</taxon>
        <taxon>Bacillati</taxon>
        <taxon>Actinomycetota</taxon>
        <taxon>Actinomycetes</taxon>
        <taxon>Kitasatosporales</taxon>
        <taxon>Streptomycetaceae</taxon>
        <taxon>Streptomyces</taxon>
    </lineage>
</organism>
<dbReference type="InterPro" id="IPR006652">
    <property type="entry name" value="Kelch_1"/>
</dbReference>
<dbReference type="SMART" id="SM00231">
    <property type="entry name" value="FA58C"/>
    <property type="match status" value="2"/>
</dbReference>
<comment type="caution">
    <text evidence="4">The sequence shown here is derived from an EMBL/GenBank/DDBJ whole genome shotgun (WGS) entry which is preliminary data.</text>
</comment>
<reference evidence="4" key="1">
    <citation type="journal article" date="2014" name="Int. J. Syst. Evol. Microbiol.">
        <title>Complete genome sequence of Corynebacterium casei LMG S-19264T (=DSM 44701T), isolated from a smear-ripened cheese.</title>
        <authorList>
            <consortium name="US DOE Joint Genome Institute (JGI-PGF)"/>
            <person name="Walter F."/>
            <person name="Albersmeier A."/>
            <person name="Kalinowski J."/>
            <person name="Ruckert C."/>
        </authorList>
    </citation>
    <scope>NUCLEOTIDE SEQUENCE</scope>
    <source>
        <strain evidence="4">JCM 4369</strain>
    </source>
</reference>
<dbReference type="Proteomes" id="UP000618795">
    <property type="component" value="Unassembled WGS sequence"/>
</dbReference>
<dbReference type="Gene3D" id="2.60.120.260">
    <property type="entry name" value="Galactose-binding domain-like"/>
    <property type="match status" value="2"/>
</dbReference>
<feature type="domain" description="F5/8 type C" evidence="3">
    <location>
        <begin position="66"/>
        <end position="220"/>
    </location>
</feature>
<dbReference type="SUPFAM" id="SSF81296">
    <property type="entry name" value="E set domains"/>
    <property type="match status" value="1"/>
</dbReference>
<feature type="chain" id="PRO_5038461195" description="F5/8 type C domain-containing protein" evidence="2">
    <location>
        <begin position="32"/>
        <end position="855"/>
    </location>
</feature>
<dbReference type="AlphaFoldDB" id="A0A918ILY3"/>
<evidence type="ECO:0000256" key="2">
    <source>
        <dbReference type="SAM" id="SignalP"/>
    </source>
</evidence>
<dbReference type="InterPro" id="IPR015202">
    <property type="entry name" value="GO-like_E_set"/>
</dbReference>
<dbReference type="Pfam" id="PF00754">
    <property type="entry name" value="F5_F8_type_C"/>
    <property type="match status" value="2"/>
</dbReference>
<feature type="domain" description="F5/8 type C" evidence="3">
    <location>
        <begin position="225"/>
        <end position="372"/>
    </location>
</feature>
<dbReference type="InterPro" id="IPR013783">
    <property type="entry name" value="Ig-like_fold"/>
</dbReference>
<feature type="region of interest" description="Disordered" evidence="1">
    <location>
        <begin position="220"/>
        <end position="256"/>
    </location>
</feature>
<accession>A0A918ILY3</accession>
<gene>
    <name evidence="4" type="ORF">GCM10010260_78140</name>
</gene>
<evidence type="ECO:0000313" key="5">
    <source>
        <dbReference type="Proteomes" id="UP000618795"/>
    </source>
</evidence>
<keyword evidence="2" id="KW-0732">Signal</keyword>
<dbReference type="InterPro" id="IPR014756">
    <property type="entry name" value="Ig_E-set"/>
</dbReference>
<dbReference type="EMBL" id="BMTD01000029">
    <property type="protein sequence ID" value="GGV26102.1"/>
    <property type="molecule type" value="Genomic_DNA"/>
</dbReference>
<evidence type="ECO:0000256" key="1">
    <source>
        <dbReference type="SAM" id="MobiDB-lite"/>
    </source>
</evidence>
<dbReference type="Pfam" id="PF09118">
    <property type="entry name" value="GO-like_E_set"/>
    <property type="match status" value="1"/>
</dbReference>
<evidence type="ECO:0000313" key="4">
    <source>
        <dbReference type="EMBL" id="GGV26102.1"/>
    </source>
</evidence>
<dbReference type="CDD" id="cd02851">
    <property type="entry name" value="E_set_GO_C"/>
    <property type="match status" value="1"/>
</dbReference>
<feature type="signal peptide" evidence="2">
    <location>
        <begin position="1"/>
        <end position="31"/>
    </location>
</feature>
<protein>
    <recommendedName>
        <fullName evidence="3">F5/8 type C domain-containing protein</fullName>
    </recommendedName>
</protein>
<dbReference type="Gene3D" id="2.130.10.80">
    <property type="entry name" value="Galactose oxidase/kelch, beta-propeller"/>
    <property type="match status" value="1"/>
</dbReference>
<evidence type="ECO:0000259" key="3">
    <source>
        <dbReference type="PROSITE" id="PS50022"/>
    </source>
</evidence>
<dbReference type="SUPFAM" id="SSF49785">
    <property type="entry name" value="Galactose-binding domain-like"/>
    <property type="match status" value="2"/>
</dbReference>
<dbReference type="InterPro" id="IPR008979">
    <property type="entry name" value="Galactose-bd-like_sf"/>
</dbReference>
<feature type="compositionally biased region" description="Pro residues" evidence="1">
    <location>
        <begin position="48"/>
        <end position="59"/>
    </location>
</feature>
<reference evidence="4" key="2">
    <citation type="submission" date="2020-09" db="EMBL/GenBank/DDBJ databases">
        <authorList>
            <person name="Sun Q."/>
            <person name="Ohkuma M."/>
        </authorList>
    </citation>
    <scope>NUCLEOTIDE SEQUENCE</scope>
    <source>
        <strain evidence="4">JCM 4369</strain>
    </source>
</reference>
<dbReference type="GO" id="GO:0005975">
    <property type="term" value="P:carbohydrate metabolic process"/>
    <property type="evidence" value="ECO:0007669"/>
    <property type="project" value="UniProtKB-ARBA"/>
</dbReference>
<dbReference type="RefSeq" id="WP_229854695.1">
    <property type="nucleotide sequence ID" value="NZ_BMTD01000029.1"/>
</dbReference>
<proteinExistence type="predicted"/>
<name>A0A918ILY3_9ACTN</name>
<sequence length="855" mass="88900">MTGAPGRIRGVASRATGLVLLLCAAATLALTQPDSTAAHHATVGRGTDPPPGGHTPMPPGVHGEVVPESAMAPSAPTLSRKGWTATADGEGTQASHEQAQNVLDGDSGTLWQSTWSGAGPPRPHTLTIDMHRTDVVSGVVYQPRQDGSPDGRIGEYAISLSGDGKGWDKPVATGTLADDATTKTLRFATARARYVRLTVSSEAGGRGPWASAAEINLLGDPGGPASGADLPRDGWTATADSEETQAGGYRAQNALDGDPRTLWHTRFSGDAPSLPHSITIDMHRTAVVSGLTYEPRPDGPNGRTGQFSITTSVNGTTFGEPVATGSWKDDDTAKGATFSQPVTARYVRLTALTEAGGRGPWTSAAEVRLSGPADPSVNGSWSPVIGFPLVPVATAVLPNNKLLAWSAYAPDRFGGSNGYTQTALMDLTTGKITQRRVDNTKHDMFCPGIALLADGRVLVTGGSDASRASIYDPVADKWTSTGDMNIARGYQAMTLLPGGDAFVIGGSWQQGNAPDKGGEVWSAATGTWRRLPGVPVTPILTADPAGPYRADNHAWLYATSQGRVLQLGPSKQLNWISTDGDGSITSAGTRADSLDAMNGDAVAYDVGKLLTLGGATAYENVTATNRAYTVDVTGRDGRPVSARTGDMSYARSFANGVVLPDGKVAVFGGQSYAKPFSDEHSALTPEIWDPATGRFTPMASMAVPRNYHSVANLLPDGRVFTGGGGLCGDCQTNHEDGAIFTPPSLLNPDGTEKPRPRFVGTVPAQVAPGQQLTVTTDVPVDTFALIRAGAATHAVDNDQRRIPLTPRKTGATTYDLAVPADSGVVLPGTYMLFALDQHGVPGKAAIVTVTSAATR</sequence>
<dbReference type="PROSITE" id="PS50022">
    <property type="entry name" value="FA58C_3"/>
    <property type="match status" value="2"/>
</dbReference>
<dbReference type="SUPFAM" id="SSF50965">
    <property type="entry name" value="Galactose oxidase, central domain"/>
    <property type="match status" value="1"/>
</dbReference>
<dbReference type="PANTHER" id="PTHR32208">
    <property type="entry name" value="SECRETED PROTEIN-RELATED"/>
    <property type="match status" value="1"/>
</dbReference>
<feature type="region of interest" description="Disordered" evidence="1">
    <location>
        <begin position="37"/>
        <end position="96"/>
    </location>
</feature>